<gene>
    <name evidence="2" type="ORF">SAMN05421640_1462</name>
</gene>
<keyword evidence="3" id="KW-1185">Reference proteome</keyword>
<reference evidence="2 3" key="1">
    <citation type="submission" date="2017-06" db="EMBL/GenBank/DDBJ databases">
        <authorList>
            <person name="Kim H.J."/>
            <person name="Triplett B.A."/>
        </authorList>
    </citation>
    <scope>NUCLEOTIDE SEQUENCE [LARGE SCALE GENOMIC DNA]</scope>
    <source>
        <strain evidence="2 3">DSM 19307</strain>
    </source>
</reference>
<organism evidence="2 3">
    <name type="scientific">Ekhidna lutea</name>
    <dbReference type="NCBI Taxonomy" id="447679"/>
    <lineage>
        <taxon>Bacteria</taxon>
        <taxon>Pseudomonadati</taxon>
        <taxon>Bacteroidota</taxon>
        <taxon>Cytophagia</taxon>
        <taxon>Cytophagales</taxon>
        <taxon>Reichenbachiellaceae</taxon>
        <taxon>Ekhidna</taxon>
    </lineage>
</organism>
<evidence type="ECO:0000313" key="3">
    <source>
        <dbReference type="Proteomes" id="UP000198393"/>
    </source>
</evidence>
<sequence length="362" mass="41596">MSYYYNKNQDPLIAGNKVMHLKSKFTKNLIILLFTGLISLIFIYLYWFLSISPVTEKVETKDGIFTLGPPLERKRTESGGTAIGNNFYILGGINSLAQTLNDFHVFNREKNEWNRLPDVPYYVNHPGVVTDGEYVYVVGGIKPLGIRIRGFMFAKWDPYNILIRYHPQTESWEELASMPEARGAGGVCYGEGKIWYVGGINSQREISNSLFEYDIESNMWTERAPMKYARDHMRMEYYKGNLYAISGREDDLRFNLDHLEKYNIESESWSLLQPIPTPRGGFSSVVFDDKIFTFGGENVWSCYSEIEVFDLIEEKWMQHESLPEGRHGIVGGVINNEIHLISGGKHPRVSVSGLHRIYSPKQ</sequence>
<dbReference type="EMBL" id="FZPD01000002">
    <property type="protein sequence ID" value="SNS83951.1"/>
    <property type="molecule type" value="Genomic_DNA"/>
</dbReference>
<dbReference type="SUPFAM" id="SSF117281">
    <property type="entry name" value="Kelch motif"/>
    <property type="match status" value="2"/>
</dbReference>
<accession>A0A239HRT7</accession>
<protein>
    <submittedName>
        <fullName evidence="2">N-acetylneuraminic acid mutarotase</fullName>
    </submittedName>
</protein>
<dbReference type="Pfam" id="PF01344">
    <property type="entry name" value="Kelch_1"/>
    <property type="match status" value="1"/>
</dbReference>
<keyword evidence="1" id="KW-0472">Membrane</keyword>
<dbReference type="Pfam" id="PF24681">
    <property type="entry name" value="Kelch_KLHDC2_KLHL20_DRC7"/>
    <property type="match status" value="1"/>
</dbReference>
<evidence type="ECO:0000256" key="1">
    <source>
        <dbReference type="SAM" id="Phobius"/>
    </source>
</evidence>
<dbReference type="InterPro" id="IPR015915">
    <property type="entry name" value="Kelch-typ_b-propeller"/>
</dbReference>
<dbReference type="Gene3D" id="2.120.10.80">
    <property type="entry name" value="Kelch-type beta propeller"/>
    <property type="match status" value="2"/>
</dbReference>
<dbReference type="InterPro" id="IPR006652">
    <property type="entry name" value="Kelch_1"/>
</dbReference>
<dbReference type="SMART" id="SM00612">
    <property type="entry name" value="Kelch"/>
    <property type="match status" value="5"/>
</dbReference>
<dbReference type="AlphaFoldDB" id="A0A239HRT7"/>
<dbReference type="Proteomes" id="UP000198393">
    <property type="component" value="Unassembled WGS sequence"/>
</dbReference>
<name>A0A239HRT7_EKHLU</name>
<keyword evidence="1" id="KW-0812">Transmembrane</keyword>
<keyword evidence="1" id="KW-1133">Transmembrane helix</keyword>
<dbReference type="PANTHER" id="PTHR45632">
    <property type="entry name" value="LD33804P"/>
    <property type="match status" value="1"/>
</dbReference>
<feature type="transmembrane region" description="Helical" evidence="1">
    <location>
        <begin position="29"/>
        <end position="49"/>
    </location>
</feature>
<evidence type="ECO:0000313" key="2">
    <source>
        <dbReference type="EMBL" id="SNS83951.1"/>
    </source>
</evidence>
<proteinExistence type="predicted"/>